<dbReference type="PANTHER" id="PTHR31139:SF4">
    <property type="entry name" value="ECTOPIC P GRANULES PROTEIN 5 HOMOLOG"/>
    <property type="match status" value="1"/>
</dbReference>
<protein>
    <submittedName>
        <fullName evidence="5">Ectopic P granules protein 5-like protein</fullName>
    </submittedName>
</protein>
<dbReference type="PANTHER" id="PTHR31139">
    <property type="entry name" value="ECTOPIC P GRANULES PROTEIN 5 HOMOLOG"/>
    <property type="match status" value="1"/>
</dbReference>
<evidence type="ECO:0000259" key="3">
    <source>
        <dbReference type="Pfam" id="PF26103"/>
    </source>
</evidence>
<comment type="caution">
    <text evidence="5">The sequence shown here is derived from an EMBL/GenBank/DDBJ whole genome shotgun (WGS) entry which is preliminary data.</text>
</comment>
<reference evidence="5 6" key="1">
    <citation type="journal article" date="2018" name="Gigascience">
        <title>Genomes of trombidid mites reveal novel predicted allergens and laterally-transferred genes associated with secondary metabolism.</title>
        <authorList>
            <person name="Dong X."/>
            <person name="Chaisiri K."/>
            <person name="Xia D."/>
            <person name="Armstrong S.D."/>
            <person name="Fang Y."/>
            <person name="Donnelly M.J."/>
            <person name="Kadowaki T."/>
            <person name="McGarry J.W."/>
            <person name="Darby A.C."/>
            <person name="Makepeace B.L."/>
        </authorList>
    </citation>
    <scope>NUCLEOTIDE SEQUENCE [LARGE SCALE GENOMIC DNA]</scope>
    <source>
        <strain evidence="5">UoL-WK</strain>
    </source>
</reference>
<dbReference type="GO" id="GO:0097352">
    <property type="term" value="P:autophagosome maturation"/>
    <property type="evidence" value="ECO:0007669"/>
    <property type="project" value="TreeGrafter"/>
</dbReference>
<dbReference type="InterPro" id="IPR051436">
    <property type="entry name" value="Autophagy-related_EPG5"/>
</dbReference>
<feature type="domain" description="Epg5-like central TPR repeats" evidence="3">
    <location>
        <begin position="1407"/>
        <end position="1768"/>
    </location>
</feature>
<dbReference type="InterPro" id="IPR059030">
    <property type="entry name" value="TPR_Epg5_mid"/>
</dbReference>
<evidence type="ECO:0000256" key="1">
    <source>
        <dbReference type="ARBA" id="ARBA00010948"/>
    </source>
</evidence>
<accession>A0A3S4QPB2</accession>
<dbReference type="EMBL" id="NCKU01004382">
    <property type="protein sequence ID" value="RWS06030.1"/>
    <property type="molecule type" value="Genomic_DNA"/>
</dbReference>
<dbReference type="STRING" id="1965070.A0A3S4QPB2"/>
<evidence type="ECO:0000256" key="2">
    <source>
        <dbReference type="ARBA" id="ARBA00023006"/>
    </source>
</evidence>
<dbReference type="OrthoDB" id="75419at2759"/>
<evidence type="ECO:0000313" key="5">
    <source>
        <dbReference type="EMBL" id="RWS06030.1"/>
    </source>
</evidence>
<organism evidence="5 6">
    <name type="scientific">Dinothrombium tinctorium</name>
    <dbReference type="NCBI Taxonomy" id="1965070"/>
    <lineage>
        <taxon>Eukaryota</taxon>
        <taxon>Metazoa</taxon>
        <taxon>Ecdysozoa</taxon>
        <taxon>Arthropoda</taxon>
        <taxon>Chelicerata</taxon>
        <taxon>Arachnida</taxon>
        <taxon>Acari</taxon>
        <taxon>Acariformes</taxon>
        <taxon>Trombidiformes</taxon>
        <taxon>Prostigmata</taxon>
        <taxon>Anystina</taxon>
        <taxon>Parasitengona</taxon>
        <taxon>Trombidioidea</taxon>
        <taxon>Trombidiidae</taxon>
        <taxon>Dinothrombium</taxon>
    </lineage>
</organism>
<dbReference type="InterPro" id="IPR058750">
    <property type="entry name" value="TPR_Epg5"/>
</dbReference>
<keyword evidence="6" id="KW-1185">Reference proteome</keyword>
<keyword evidence="2" id="KW-0072">Autophagy</keyword>
<proteinExistence type="inferred from homology"/>
<dbReference type="Pfam" id="PF26103">
    <property type="entry name" value="TPR_Epg5"/>
    <property type="match status" value="1"/>
</dbReference>
<evidence type="ECO:0000313" key="6">
    <source>
        <dbReference type="Proteomes" id="UP000285301"/>
    </source>
</evidence>
<name>A0A3S4QPB2_9ACAR</name>
<gene>
    <name evidence="5" type="ORF">B4U79_12368</name>
</gene>
<sequence length="2220" mass="256651">MSENISSDSYPLNGTQSVDKLKTIRPFTESQLLQLHAVNDLQDNDNFIDRFLRECRSVESTEFFQNIADLKRWRELLTKTRSQLTLITEECETVEHKVWELNLKNLKKRTRCADGRLVEGKHSYNEATLNKDRLKELEKNFQSIRNLVTNDYGNNFYNAQICQKVIENEIQLVVDENDLQLKNQKLKILISSLFSFQRYLEEVDSDFISLIKKWITDLVAVLLQDSNWEDHLFLLNHVLRCPGGVSSWATSFVQCKNPLLCADEAEAHLELNHCLIMISTILSPIKEREKFVGGDALAQNADVLTSSDDLWLMVDADVDEGEDVLINKLNLTETDIIRLLQQVPFEDILRYITRKPNMDESSASSLSGSVSHCQMSEIYMLKLLSISTKLIQILRQGLLTFNCMRFRTLTDYITSLIRKTVCAVSQFWQKCKRTVISEDQAMLLRLQVEYDHFILRSVVSILSSQRYGIWKFVSVIPFDGVTESMMWHIVWVFYNNGRDEIDELGGLCPYLSDAYWRAKFNEPAMKYLFQEKLPSLSASESECLLKSLANMIKSRSSNEIEFVNTIAVEMFEMGFLMSTVNDKMVKTCTELFAELSLQHPFFVSALIIKIRDSNCFNAQCIDLFEKMPLHLWIPEEHILHLLGDWLAKSALSTIFNRLSRLIISKMNWGLTCDQSALFFGIKYHRMMAIILYEAMFEQLKTQENLDLWNCCVFRGFDLNSLIYCAKSESKKHFVEFCWRICLILKLHLHNQPNWKKIPYVDFNEEKDENKFYPLPNINTDCDLLPIFKGLEIKNPLALYLTLMMTETGHSLSSYNANLELLTTLINEKNYIPALDVLQWFIPFYINKLEETLIDVKYIGAMNHLLLSEENEILKLAIGLIHYQFSHFIDIKKEIFTYWINLLCEILQVVLKQYSSSWFMASSKGLQQVTYLLDNIIMLMFTDDSFSNIVTDLLIQKTNEMQTLKLPSSGGWFSWGSHSRRSEWISPLHFMSDKAPDKVWFGWALIKSDVVKTEKIWEEILSEMNNNIDISVETAVKNVCTRMNAPLLPLSVLPINAWAKLAIDCPIDHVLMPLLWYNFFNCYFASIGTGGSMGLRVVGEALSKQLKLKLQTLIEHYHKLWVGFTTDSESESINDRPYANLTRLCRAFLLWLEDNHLHDAFVDVERLPLQYCTELLKSVMNNSESLIRNYVNEESLENQIQCFSNFWQEVKSLQGKITQLLKIISFFDFVNFSDIKPFLPPEYKDTNLKSIKIDEKELVNYKCSTILSLLQQHIRLLLEENKYFDNRLTKLSNLNAAYIELLSNNYDNLRKELTLKIPCDKDGYDPDGCTGPGIITFEGSFGGHVFNKMHPVTKKDLAEENEHILQSLVSFYLSSISDANNIVFAATKHVFNTLLEYLNFEGETQKDSTSLFVLQTALNYPQTIQFLAPLLAPSNCSSSCFIKMYELLQKSIENTSSNVLFVLLSKFDVNGWLKLASETECKFFLHLLGNALSSLNKNPAEDKLVVLGLYRKHLQYMVIYQFPRYLEEVFEIVLSGMQNFTAFPLLWNDLLLSFGFYVPSPAVGSRTLITELKKYADTQPLFGASELNLLFTTLHHNFDSLKEQKPRLNLLEYFRDYVESFSIVITTLSFMWINVNSKEITNFQNVWNPFLNIWRPWIFTADAGQKVESTDFERIWNLFVACLEYFVQCFYGLSSCVLSLCWQLIGEYFVKSKHDVCKREKVIQEKLCELPWKRFVPTETDINLMYQTSQNEKSSPNILINKILSSVNWRNCIQFIAYDKLSQSMECLAYTIISVSPDPQNVSISEVPLQLVHSQNAYSICLLLRKKINLEYYFDKRDELMLMWLTMIKIISCIPISEEINGETVINELCNKRVIYANTVIGIIEDALKNDESFFRKKPNKLKVFIENVLDDISLVFKRSELNHRQNIFDMLLTFIKSLKDEEARMLLLSLIRSRIENEKSLILDFMSCACKQITDASLLINIIEHCVASFGGCEEAKLDALISHFNPKALLSDFNLSCIQNNAYLSLLLNYESRKQIAVQNAVIEMIDWCLQLKPTQNTEAKVAAIWFVVVRDAGENLTPDEISLPLFQVSIRFVKFLLGIVDEVVSQGFLSFMKFGRKSFTFRSTFISLSLAVILIKRIDELIASTHALHPELNNLAKTSLNKLQAMKKHKGFVEFSSLLDQVSNFYDESEVLVASIPHVRNWLLTYYSDVTYLSLILA</sequence>
<comment type="similarity">
    <text evidence="1">Belongs to the EPG5 family.</text>
</comment>
<feature type="domain" description="Epg5-like TPR" evidence="4">
    <location>
        <begin position="1012"/>
        <end position="1191"/>
    </location>
</feature>
<dbReference type="Pfam" id="PF26573">
    <property type="entry name" value="TPR_Epg5_2"/>
    <property type="match status" value="1"/>
</dbReference>
<dbReference type="GO" id="GO:0005737">
    <property type="term" value="C:cytoplasm"/>
    <property type="evidence" value="ECO:0007669"/>
    <property type="project" value="TreeGrafter"/>
</dbReference>
<dbReference type="Proteomes" id="UP000285301">
    <property type="component" value="Unassembled WGS sequence"/>
</dbReference>
<evidence type="ECO:0000259" key="4">
    <source>
        <dbReference type="Pfam" id="PF26573"/>
    </source>
</evidence>